<sequence>MIGGIAIGVASTAGPPPEQVVAEGALDALPG</sequence>
<reference evidence="1 2" key="1">
    <citation type="submission" date="2016-10" db="EMBL/GenBank/DDBJ databases">
        <authorList>
            <person name="Varghese N."/>
            <person name="Submissions S."/>
        </authorList>
    </citation>
    <scope>NUCLEOTIDE SEQUENCE [LARGE SCALE GENOMIC DNA]</scope>
    <source>
        <strain evidence="1 2">GMCC 1.11211</strain>
    </source>
</reference>
<evidence type="ECO:0000313" key="1">
    <source>
        <dbReference type="EMBL" id="SFH40164.1"/>
    </source>
</evidence>
<dbReference type="EMBL" id="FOPW01000004">
    <property type="protein sequence ID" value="SFH40164.1"/>
    <property type="molecule type" value="Genomic_DNA"/>
</dbReference>
<gene>
    <name evidence="1" type="ORF">SAMN05216274_104254</name>
</gene>
<organism evidence="1 2">
    <name type="scientific">Cryobacterium levicorallinum</name>
    <dbReference type="NCBI Taxonomy" id="995038"/>
    <lineage>
        <taxon>Bacteria</taxon>
        <taxon>Bacillati</taxon>
        <taxon>Actinomycetota</taxon>
        <taxon>Actinomycetes</taxon>
        <taxon>Micrococcales</taxon>
        <taxon>Microbacteriaceae</taxon>
        <taxon>Cryobacterium</taxon>
    </lineage>
</organism>
<protein>
    <submittedName>
        <fullName evidence="1">Uncharacterized protein</fullName>
    </submittedName>
</protein>
<dbReference type="Proteomes" id="UP000199681">
    <property type="component" value="Unassembled WGS sequence"/>
</dbReference>
<accession>A0ABY1EC43</accession>
<name>A0ABY1EC43_9MICO</name>
<keyword evidence="2" id="KW-1185">Reference proteome</keyword>
<proteinExistence type="predicted"/>
<comment type="caution">
    <text evidence="1">The sequence shown here is derived from an EMBL/GenBank/DDBJ whole genome shotgun (WGS) entry which is preliminary data.</text>
</comment>
<evidence type="ECO:0000313" key="2">
    <source>
        <dbReference type="Proteomes" id="UP000199681"/>
    </source>
</evidence>